<dbReference type="InterPro" id="IPR003661">
    <property type="entry name" value="HisK_dim/P_dom"/>
</dbReference>
<dbReference type="SUPFAM" id="SSF47384">
    <property type="entry name" value="Homodimeric domain of signal transducing histidine kinase"/>
    <property type="match status" value="1"/>
</dbReference>
<dbReference type="AlphaFoldDB" id="A0A7Y6NN47"/>
<dbReference type="FunFam" id="3.30.70.270:FF:000001">
    <property type="entry name" value="Diguanylate cyclase domain protein"/>
    <property type="match status" value="1"/>
</dbReference>
<dbReference type="GO" id="GO:0000155">
    <property type="term" value="F:phosphorelay sensor kinase activity"/>
    <property type="evidence" value="ECO:0007669"/>
    <property type="project" value="InterPro"/>
</dbReference>
<organism evidence="7 8">
    <name type="scientific">Piscinibacter koreensis</name>
    <dbReference type="NCBI Taxonomy" id="2742824"/>
    <lineage>
        <taxon>Bacteria</taxon>
        <taxon>Pseudomonadati</taxon>
        <taxon>Pseudomonadota</taxon>
        <taxon>Betaproteobacteria</taxon>
        <taxon>Burkholderiales</taxon>
        <taxon>Sphaerotilaceae</taxon>
        <taxon>Piscinibacter</taxon>
    </lineage>
</organism>
<accession>A0A7Y6NN47</accession>
<sequence>MSAVLPGTTEPAPGAELAALHAQIEAARAELAGLRREIAVARAQLAATPASRLVEINEHLVVAALRAQSDAEKAASALEVASRSAEFDALTELPNRLLLHDRLATALAHAKRNQGRLALLFLDLNHFKEINDTLGHGVGDQVLKLAAERLTGAVREVDTVSRLGGDEFVIVLVGVSQAADAVLIAKKIIAALGVPLVLAGHVLRLTASIGISLYPDDGVDADVLIDRADAAMYQAKRQGLGSLVFHGGSPLPATSPEPLALAALTRPVMHVETVLANQERRNAELREANEQLVLMTLGALELQAAAERAQRQQSEFLAIVAHELRNPIGPVRFAAAQLGLIDAEEPKLQRAQAIIERQVEHLSRLIDDLLDVSRVGTGTLRLMRAPVDLRGVIDDAALASRAAMDLRLQHFSVQLPAALPAIDGDVLRLTQVIGNLLDNASKYTREGGTIALSATVESSCVVVSVADNGIGMSPDALGSVFQLFVQERHAVGVDGAGLGIGLMVVRALVEAHGGSVVATSPGVGLGSRFVVRLPIDAPAPG</sequence>
<keyword evidence="4" id="KW-0175">Coiled coil</keyword>
<dbReference type="Proteomes" id="UP000529637">
    <property type="component" value="Unassembled WGS sequence"/>
</dbReference>
<reference evidence="7 8" key="1">
    <citation type="submission" date="2020-06" db="EMBL/GenBank/DDBJ databases">
        <title>Schlegella sp. ID0723 isolated from air conditioner.</title>
        <authorList>
            <person name="Kim D.Y."/>
            <person name="Kim D.-U."/>
        </authorList>
    </citation>
    <scope>NUCLEOTIDE SEQUENCE [LARGE SCALE GENOMIC DNA]</scope>
    <source>
        <strain evidence="7 8">ID0723</strain>
    </source>
</reference>
<feature type="coiled-coil region" evidence="4">
    <location>
        <begin position="17"/>
        <end position="44"/>
    </location>
</feature>
<dbReference type="PROSITE" id="PS50109">
    <property type="entry name" value="HIS_KIN"/>
    <property type="match status" value="1"/>
</dbReference>
<dbReference type="RefSeq" id="WP_176069022.1">
    <property type="nucleotide sequence ID" value="NZ_JABWMJ010000004.1"/>
</dbReference>
<comment type="catalytic activity">
    <reaction evidence="1">
        <text>ATP + protein L-histidine = ADP + protein N-phospho-L-histidine.</text>
        <dbReference type="EC" id="2.7.13.3"/>
    </reaction>
</comment>
<evidence type="ECO:0000256" key="1">
    <source>
        <dbReference type="ARBA" id="ARBA00000085"/>
    </source>
</evidence>
<dbReference type="CDD" id="cd00082">
    <property type="entry name" value="HisKA"/>
    <property type="match status" value="1"/>
</dbReference>
<evidence type="ECO:0000313" key="7">
    <source>
        <dbReference type="EMBL" id="NUZ06253.1"/>
    </source>
</evidence>
<dbReference type="InterPro" id="IPR029787">
    <property type="entry name" value="Nucleotide_cyclase"/>
</dbReference>
<keyword evidence="8" id="KW-1185">Reference proteome</keyword>
<evidence type="ECO:0000256" key="4">
    <source>
        <dbReference type="SAM" id="Coils"/>
    </source>
</evidence>
<evidence type="ECO:0000313" key="8">
    <source>
        <dbReference type="Proteomes" id="UP000529637"/>
    </source>
</evidence>
<dbReference type="SMART" id="SM00387">
    <property type="entry name" value="HATPase_c"/>
    <property type="match status" value="1"/>
</dbReference>
<dbReference type="Gene3D" id="3.30.70.270">
    <property type="match status" value="1"/>
</dbReference>
<dbReference type="SUPFAM" id="SSF55073">
    <property type="entry name" value="Nucleotide cyclase"/>
    <property type="match status" value="1"/>
</dbReference>
<dbReference type="InterPro" id="IPR043128">
    <property type="entry name" value="Rev_trsase/Diguanyl_cyclase"/>
</dbReference>
<evidence type="ECO:0000259" key="6">
    <source>
        <dbReference type="PROSITE" id="PS50887"/>
    </source>
</evidence>
<dbReference type="InterPro" id="IPR000160">
    <property type="entry name" value="GGDEF_dom"/>
</dbReference>
<dbReference type="SMART" id="SM00388">
    <property type="entry name" value="HisKA"/>
    <property type="match status" value="1"/>
</dbReference>
<dbReference type="Pfam" id="PF00512">
    <property type="entry name" value="HisKA"/>
    <property type="match status" value="1"/>
</dbReference>
<dbReference type="Gene3D" id="3.30.565.10">
    <property type="entry name" value="Histidine kinase-like ATPase, C-terminal domain"/>
    <property type="match status" value="1"/>
</dbReference>
<comment type="caution">
    <text evidence="7">The sequence shown here is derived from an EMBL/GenBank/DDBJ whole genome shotgun (WGS) entry which is preliminary data.</text>
</comment>
<feature type="coiled-coil region" evidence="4">
    <location>
        <begin position="268"/>
        <end position="295"/>
    </location>
</feature>
<dbReference type="SUPFAM" id="SSF55874">
    <property type="entry name" value="ATPase domain of HSP90 chaperone/DNA topoisomerase II/histidine kinase"/>
    <property type="match status" value="1"/>
</dbReference>
<dbReference type="SMART" id="SM00267">
    <property type="entry name" value="GGDEF"/>
    <property type="match status" value="1"/>
</dbReference>
<dbReference type="PROSITE" id="PS50887">
    <property type="entry name" value="GGDEF"/>
    <property type="match status" value="1"/>
</dbReference>
<dbReference type="Gene3D" id="1.10.287.130">
    <property type="match status" value="1"/>
</dbReference>
<dbReference type="InterPro" id="IPR036890">
    <property type="entry name" value="HATPase_C_sf"/>
</dbReference>
<dbReference type="InterPro" id="IPR052163">
    <property type="entry name" value="DGC-Regulatory_Protein"/>
</dbReference>
<evidence type="ECO:0000256" key="2">
    <source>
        <dbReference type="ARBA" id="ARBA00012438"/>
    </source>
</evidence>
<dbReference type="CDD" id="cd00075">
    <property type="entry name" value="HATPase"/>
    <property type="match status" value="1"/>
</dbReference>
<dbReference type="NCBIfam" id="TIGR00254">
    <property type="entry name" value="GGDEF"/>
    <property type="match status" value="1"/>
</dbReference>
<dbReference type="PRINTS" id="PR00344">
    <property type="entry name" value="BCTRLSENSOR"/>
</dbReference>
<evidence type="ECO:0000259" key="5">
    <source>
        <dbReference type="PROSITE" id="PS50109"/>
    </source>
</evidence>
<evidence type="ECO:0000256" key="3">
    <source>
        <dbReference type="ARBA" id="ARBA00022553"/>
    </source>
</evidence>
<protein>
    <recommendedName>
        <fullName evidence="2">histidine kinase</fullName>
        <ecNumber evidence="2">2.7.13.3</ecNumber>
    </recommendedName>
</protein>
<dbReference type="InterPro" id="IPR005467">
    <property type="entry name" value="His_kinase_dom"/>
</dbReference>
<dbReference type="EC" id="2.7.13.3" evidence="2"/>
<name>A0A7Y6NN47_9BURK</name>
<proteinExistence type="predicted"/>
<dbReference type="PANTHER" id="PTHR46663:SF3">
    <property type="entry name" value="SLL0267 PROTEIN"/>
    <property type="match status" value="1"/>
</dbReference>
<feature type="domain" description="GGDEF" evidence="6">
    <location>
        <begin position="115"/>
        <end position="248"/>
    </location>
</feature>
<gene>
    <name evidence="7" type="ORF">HQN59_10825</name>
</gene>
<feature type="domain" description="Histidine kinase" evidence="5">
    <location>
        <begin position="319"/>
        <end position="537"/>
    </location>
</feature>
<dbReference type="PANTHER" id="PTHR46663">
    <property type="entry name" value="DIGUANYLATE CYCLASE DGCT-RELATED"/>
    <property type="match status" value="1"/>
</dbReference>
<dbReference type="EMBL" id="JABWMJ010000004">
    <property type="protein sequence ID" value="NUZ06253.1"/>
    <property type="molecule type" value="Genomic_DNA"/>
</dbReference>
<dbReference type="InterPro" id="IPR036097">
    <property type="entry name" value="HisK_dim/P_sf"/>
</dbReference>
<dbReference type="CDD" id="cd01949">
    <property type="entry name" value="GGDEF"/>
    <property type="match status" value="1"/>
</dbReference>
<keyword evidence="3" id="KW-0597">Phosphoprotein</keyword>
<dbReference type="InterPro" id="IPR004358">
    <property type="entry name" value="Sig_transdc_His_kin-like_C"/>
</dbReference>
<dbReference type="Pfam" id="PF02518">
    <property type="entry name" value="HATPase_c"/>
    <property type="match status" value="1"/>
</dbReference>
<dbReference type="Pfam" id="PF00990">
    <property type="entry name" value="GGDEF"/>
    <property type="match status" value="1"/>
</dbReference>
<dbReference type="InterPro" id="IPR003594">
    <property type="entry name" value="HATPase_dom"/>
</dbReference>